<keyword evidence="2" id="KW-1185">Reference proteome</keyword>
<protein>
    <submittedName>
        <fullName evidence="1">Uncharacterized protein</fullName>
    </submittedName>
</protein>
<name>A0A4Z2IHT5_9TELE</name>
<gene>
    <name evidence="1" type="ORF">EYF80_012652</name>
</gene>
<organism evidence="1 2">
    <name type="scientific">Liparis tanakae</name>
    <name type="common">Tanaka's snailfish</name>
    <dbReference type="NCBI Taxonomy" id="230148"/>
    <lineage>
        <taxon>Eukaryota</taxon>
        <taxon>Metazoa</taxon>
        <taxon>Chordata</taxon>
        <taxon>Craniata</taxon>
        <taxon>Vertebrata</taxon>
        <taxon>Euteleostomi</taxon>
        <taxon>Actinopterygii</taxon>
        <taxon>Neopterygii</taxon>
        <taxon>Teleostei</taxon>
        <taxon>Neoteleostei</taxon>
        <taxon>Acanthomorphata</taxon>
        <taxon>Eupercaria</taxon>
        <taxon>Perciformes</taxon>
        <taxon>Cottioidei</taxon>
        <taxon>Cottales</taxon>
        <taxon>Liparidae</taxon>
        <taxon>Liparis</taxon>
    </lineage>
</organism>
<evidence type="ECO:0000313" key="2">
    <source>
        <dbReference type="Proteomes" id="UP000314294"/>
    </source>
</evidence>
<proteinExistence type="predicted"/>
<comment type="caution">
    <text evidence="1">The sequence shown here is derived from an EMBL/GenBank/DDBJ whole genome shotgun (WGS) entry which is preliminary data.</text>
</comment>
<dbReference type="EMBL" id="SRLO01000087">
    <property type="protein sequence ID" value="TNN77014.1"/>
    <property type="molecule type" value="Genomic_DNA"/>
</dbReference>
<sequence>MGGVKTELLGGRGLRAGQDEELDSGRVVALLGLLNFSILKATEGRGQKHRIRCCSITGHSAAYLLSKALPEFVSRGRLALGFLGQLSSGFVSARVEPSRIRNDRLHKDSQFFQTLVSSNTHSYDTNAQTLIS</sequence>
<reference evidence="1 2" key="1">
    <citation type="submission" date="2019-03" db="EMBL/GenBank/DDBJ databases">
        <title>First draft genome of Liparis tanakae, snailfish: a comprehensive survey of snailfish specific genes.</title>
        <authorList>
            <person name="Kim W."/>
            <person name="Song I."/>
            <person name="Jeong J.-H."/>
            <person name="Kim D."/>
            <person name="Kim S."/>
            <person name="Ryu S."/>
            <person name="Song J.Y."/>
            <person name="Lee S.K."/>
        </authorList>
    </citation>
    <scope>NUCLEOTIDE SEQUENCE [LARGE SCALE GENOMIC DNA]</scope>
    <source>
        <tissue evidence="1">Muscle</tissue>
    </source>
</reference>
<dbReference type="Proteomes" id="UP000314294">
    <property type="component" value="Unassembled WGS sequence"/>
</dbReference>
<evidence type="ECO:0000313" key="1">
    <source>
        <dbReference type="EMBL" id="TNN77014.1"/>
    </source>
</evidence>
<accession>A0A4Z2IHT5</accession>
<dbReference type="AlphaFoldDB" id="A0A4Z2IHT5"/>